<dbReference type="Pfam" id="PF00481">
    <property type="entry name" value="PP2C"/>
    <property type="match status" value="1"/>
</dbReference>
<comment type="caution">
    <text evidence="3">The sequence shown here is derived from an EMBL/GenBank/DDBJ whole genome shotgun (WGS) entry which is preliminary data.</text>
</comment>
<dbReference type="SUPFAM" id="SSF81606">
    <property type="entry name" value="PP2C-like"/>
    <property type="match status" value="1"/>
</dbReference>
<dbReference type="GO" id="GO:0005739">
    <property type="term" value="C:mitochondrion"/>
    <property type="evidence" value="ECO:0007669"/>
    <property type="project" value="TreeGrafter"/>
</dbReference>
<feature type="compositionally biased region" description="Low complexity" evidence="1">
    <location>
        <begin position="108"/>
        <end position="123"/>
    </location>
</feature>
<dbReference type="PROSITE" id="PS51746">
    <property type="entry name" value="PPM_2"/>
    <property type="match status" value="1"/>
</dbReference>
<proteinExistence type="predicted"/>
<dbReference type="PANTHER" id="PTHR13832:SF792">
    <property type="entry name" value="GM14286P"/>
    <property type="match status" value="1"/>
</dbReference>
<reference evidence="3" key="1">
    <citation type="submission" date="2020-11" db="EMBL/GenBank/DDBJ databases">
        <authorList>
            <consortium name="DOE Joint Genome Institute"/>
            <person name="Ahrendt S."/>
            <person name="Riley R."/>
            <person name="Andreopoulos W."/>
            <person name="Labutti K."/>
            <person name="Pangilinan J."/>
            <person name="Ruiz-Duenas F.J."/>
            <person name="Barrasa J.M."/>
            <person name="Sanchez-Garcia M."/>
            <person name="Camarero S."/>
            <person name="Miyauchi S."/>
            <person name="Serrano A."/>
            <person name="Linde D."/>
            <person name="Babiker R."/>
            <person name="Drula E."/>
            <person name="Ayuso-Fernandez I."/>
            <person name="Pacheco R."/>
            <person name="Padilla G."/>
            <person name="Ferreira P."/>
            <person name="Barriuso J."/>
            <person name="Kellner H."/>
            <person name="Castanera R."/>
            <person name="Alfaro M."/>
            <person name="Ramirez L."/>
            <person name="Pisabarro A.G."/>
            <person name="Kuo A."/>
            <person name="Tritt A."/>
            <person name="Lipzen A."/>
            <person name="He G."/>
            <person name="Yan M."/>
            <person name="Ng V."/>
            <person name="Cullen D."/>
            <person name="Martin F."/>
            <person name="Rosso M.-N."/>
            <person name="Henrissat B."/>
            <person name="Hibbett D."/>
            <person name="Martinez A.T."/>
            <person name="Grigoriev I.V."/>
        </authorList>
    </citation>
    <scope>NUCLEOTIDE SEQUENCE</scope>
    <source>
        <strain evidence="3">AH 40177</strain>
    </source>
</reference>
<evidence type="ECO:0000313" key="4">
    <source>
        <dbReference type="Proteomes" id="UP000772434"/>
    </source>
</evidence>
<evidence type="ECO:0000313" key="3">
    <source>
        <dbReference type="EMBL" id="KAF9060175.1"/>
    </source>
</evidence>
<dbReference type="InterPro" id="IPR036457">
    <property type="entry name" value="PPM-type-like_dom_sf"/>
</dbReference>
<organism evidence="3 4">
    <name type="scientific">Rhodocollybia butyracea</name>
    <dbReference type="NCBI Taxonomy" id="206335"/>
    <lineage>
        <taxon>Eukaryota</taxon>
        <taxon>Fungi</taxon>
        <taxon>Dikarya</taxon>
        <taxon>Basidiomycota</taxon>
        <taxon>Agaricomycotina</taxon>
        <taxon>Agaricomycetes</taxon>
        <taxon>Agaricomycetidae</taxon>
        <taxon>Agaricales</taxon>
        <taxon>Marasmiineae</taxon>
        <taxon>Omphalotaceae</taxon>
        <taxon>Rhodocollybia</taxon>
    </lineage>
</organism>
<feature type="domain" description="PPM-type phosphatase" evidence="2">
    <location>
        <begin position="1"/>
        <end position="139"/>
    </location>
</feature>
<dbReference type="InterPro" id="IPR015655">
    <property type="entry name" value="PP2C"/>
</dbReference>
<name>A0A9P5PDN0_9AGAR</name>
<keyword evidence="4" id="KW-1185">Reference proteome</keyword>
<protein>
    <recommendedName>
        <fullName evidence="2">PPM-type phosphatase domain-containing protein</fullName>
    </recommendedName>
</protein>
<feature type="region of interest" description="Disordered" evidence="1">
    <location>
        <begin position="102"/>
        <end position="124"/>
    </location>
</feature>
<dbReference type="InterPro" id="IPR001932">
    <property type="entry name" value="PPM-type_phosphatase-like_dom"/>
</dbReference>
<gene>
    <name evidence="3" type="ORF">BDP27DRAFT_1302024</name>
</gene>
<dbReference type="GO" id="GO:0004741">
    <property type="term" value="F:[pyruvate dehydrogenase (acetyl-transferring)]-phosphatase activity"/>
    <property type="evidence" value="ECO:0007669"/>
    <property type="project" value="TreeGrafter"/>
</dbReference>
<dbReference type="Gene3D" id="3.60.40.10">
    <property type="entry name" value="PPM-type phosphatase domain"/>
    <property type="match status" value="1"/>
</dbReference>
<accession>A0A9P5PDN0</accession>
<sequence length="139" mass="15772">MGWGMARAFGDAAYKWGVDVQRQLYERYLGDKVRENMKTPPYLTAEPEITTTRICKGDFLIMASDGLWDCLSSDKTGSVVRLWLQTNLPAVYTDAPMWDFQLSPQSHNPNPRTTKPNPNKTKPMTATSCLVKKLRTITQ</sequence>
<dbReference type="OrthoDB" id="420076at2759"/>
<dbReference type="Proteomes" id="UP000772434">
    <property type="component" value="Unassembled WGS sequence"/>
</dbReference>
<evidence type="ECO:0000256" key="1">
    <source>
        <dbReference type="SAM" id="MobiDB-lite"/>
    </source>
</evidence>
<evidence type="ECO:0000259" key="2">
    <source>
        <dbReference type="PROSITE" id="PS51746"/>
    </source>
</evidence>
<dbReference type="AlphaFoldDB" id="A0A9P5PDN0"/>
<dbReference type="PANTHER" id="PTHR13832">
    <property type="entry name" value="PROTEIN PHOSPHATASE 2C"/>
    <property type="match status" value="1"/>
</dbReference>
<dbReference type="EMBL" id="JADNRY010000256">
    <property type="protein sequence ID" value="KAF9060175.1"/>
    <property type="molecule type" value="Genomic_DNA"/>
</dbReference>